<dbReference type="EMBL" id="JANPWB010000022">
    <property type="protein sequence ID" value="KAJ1079727.1"/>
    <property type="molecule type" value="Genomic_DNA"/>
</dbReference>
<organism evidence="2 3">
    <name type="scientific">Pleurodeles waltl</name>
    <name type="common">Iberian ribbed newt</name>
    <dbReference type="NCBI Taxonomy" id="8319"/>
    <lineage>
        <taxon>Eukaryota</taxon>
        <taxon>Metazoa</taxon>
        <taxon>Chordata</taxon>
        <taxon>Craniata</taxon>
        <taxon>Vertebrata</taxon>
        <taxon>Euteleostomi</taxon>
        <taxon>Amphibia</taxon>
        <taxon>Batrachia</taxon>
        <taxon>Caudata</taxon>
        <taxon>Salamandroidea</taxon>
        <taxon>Salamandridae</taxon>
        <taxon>Pleurodelinae</taxon>
        <taxon>Pleurodeles</taxon>
    </lineage>
</organism>
<protein>
    <submittedName>
        <fullName evidence="2">Uncharacterized protein</fullName>
    </submittedName>
</protein>
<feature type="compositionally biased region" description="Basic and acidic residues" evidence="1">
    <location>
        <begin position="66"/>
        <end position="75"/>
    </location>
</feature>
<comment type="caution">
    <text evidence="2">The sequence shown here is derived from an EMBL/GenBank/DDBJ whole genome shotgun (WGS) entry which is preliminary data.</text>
</comment>
<proteinExistence type="predicted"/>
<reference evidence="2 3" key="1">
    <citation type="journal article" date="2022" name="bioRxiv">
        <title>Sequencing and chromosome-scale assembly of the giantPleurodeles waltlgenome.</title>
        <authorList>
            <person name="Brown T."/>
            <person name="Elewa A."/>
            <person name="Iarovenko S."/>
            <person name="Subramanian E."/>
            <person name="Araus A.J."/>
            <person name="Petzold A."/>
            <person name="Susuki M."/>
            <person name="Suzuki K.-i.T."/>
            <person name="Hayashi T."/>
            <person name="Toyoda A."/>
            <person name="Oliveira C."/>
            <person name="Osipova E."/>
            <person name="Leigh N.D."/>
            <person name="Simon A."/>
            <person name="Yun M.H."/>
        </authorList>
    </citation>
    <scope>NUCLEOTIDE SEQUENCE [LARGE SCALE GENOMIC DNA]</scope>
    <source>
        <strain evidence="2">20211129_DDA</strain>
        <tissue evidence="2">Liver</tissue>
    </source>
</reference>
<dbReference type="Proteomes" id="UP001066276">
    <property type="component" value="Unassembled WGS sequence"/>
</dbReference>
<feature type="region of interest" description="Disordered" evidence="1">
    <location>
        <begin position="66"/>
        <end position="97"/>
    </location>
</feature>
<feature type="compositionally biased region" description="Low complexity" evidence="1">
    <location>
        <begin position="88"/>
        <end position="97"/>
    </location>
</feature>
<accession>A0AAV7KP38</accession>
<evidence type="ECO:0000313" key="2">
    <source>
        <dbReference type="EMBL" id="KAJ1079727.1"/>
    </source>
</evidence>
<gene>
    <name evidence="2" type="ORF">NDU88_000036</name>
</gene>
<evidence type="ECO:0000256" key="1">
    <source>
        <dbReference type="SAM" id="MobiDB-lite"/>
    </source>
</evidence>
<keyword evidence="3" id="KW-1185">Reference proteome</keyword>
<name>A0AAV7KP38_PLEWA</name>
<evidence type="ECO:0000313" key="3">
    <source>
        <dbReference type="Proteomes" id="UP001066276"/>
    </source>
</evidence>
<sequence>MADENVWKALALLEQAGRLDMLWPEALAPECMARWASAGVAAAVLACSPPRFVLLGSQVRRGRGLREGRGGEVRQGRVPGRPGGGRLGQRLRGSPGRRGALLCSLGPRARPAWRRREHMARRAVP</sequence>
<dbReference type="AlphaFoldDB" id="A0AAV7KP38"/>